<dbReference type="Proteomes" id="UP001161916">
    <property type="component" value="Unassembled WGS sequence"/>
</dbReference>
<accession>A0AA43T4H1</accession>
<evidence type="ECO:0000256" key="1">
    <source>
        <dbReference type="SAM" id="MobiDB-lite"/>
    </source>
</evidence>
<feature type="region of interest" description="Disordered" evidence="1">
    <location>
        <begin position="1"/>
        <end position="23"/>
    </location>
</feature>
<proteinExistence type="predicted"/>
<protein>
    <submittedName>
        <fullName evidence="2">Uncharacterized protein</fullName>
    </submittedName>
</protein>
<dbReference type="EMBL" id="JAOPMH010000001">
    <property type="protein sequence ID" value="MDH7889191.1"/>
    <property type="molecule type" value="Genomic_DNA"/>
</dbReference>
<comment type="caution">
    <text evidence="2">The sequence shown here is derived from an EMBL/GenBank/DDBJ whole genome shotgun (WGS) entry which is preliminary data.</text>
</comment>
<organism evidence="2 3">
    <name type="scientific">Bifidobacterium catenulatum subsp. kashiwanohense</name>
    <dbReference type="NCBI Taxonomy" id="630129"/>
    <lineage>
        <taxon>Bacteria</taxon>
        <taxon>Bacillati</taxon>
        <taxon>Actinomycetota</taxon>
        <taxon>Actinomycetes</taxon>
        <taxon>Bifidobacteriales</taxon>
        <taxon>Bifidobacteriaceae</taxon>
        <taxon>Bifidobacterium</taxon>
    </lineage>
</organism>
<reference evidence="2" key="2">
    <citation type="journal article" date="2023" name="Gut Microbes">
        <title>Characterization of Bifidobacterium kashiwanohense that utilizes both milk- and plant-derived oligosaccharides.</title>
        <authorList>
            <person name="Orihara K."/>
            <person name="Yahagi K."/>
            <person name="Saito Y."/>
            <person name="Watanabe Y."/>
            <person name="Sasai T."/>
            <person name="Hara T."/>
            <person name="Tsukuda N."/>
            <person name="Oki K."/>
            <person name="Fujimoto J."/>
            <person name="Matsuki T."/>
        </authorList>
    </citation>
    <scope>NUCLEOTIDE SEQUENCE</scope>
    <source>
        <strain evidence="2">YIT 13062</strain>
    </source>
</reference>
<name>A0AA43T4H1_9BIFI</name>
<dbReference type="RefSeq" id="WP_281105384.1">
    <property type="nucleotide sequence ID" value="NZ_JAOPMH010000001.1"/>
</dbReference>
<evidence type="ECO:0000313" key="3">
    <source>
        <dbReference type="Proteomes" id="UP001161916"/>
    </source>
</evidence>
<sequence>MSENESNKENKGRTATPARPYANDMEAVNRLRRQLTAISASKDSGLITSEQANAKAVEAIGKTREAKSKYLQRKPLDYLERICRNGWVSEAVKRIPKLYPYLDHPDRWIRKDE</sequence>
<dbReference type="AlphaFoldDB" id="A0AA43T4H1"/>
<reference evidence="2" key="1">
    <citation type="submission" date="2022-09" db="EMBL/GenBank/DDBJ databases">
        <authorList>
            <person name="Orihara K."/>
        </authorList>
    </citation>
    <scope>NUCLEOTIDE SEQUENCE</scope>
    <source>
        <strain evidence="2">YIT 13062</strain>
    </source>
</reference>
<gene>
    <name evidence="2" type="ORF">OB951_00945</name>
</gene>
<feature type="compositionally biased region" description="Basic and acidic residues" evidence="1">
    <location>
        <begin position="1"/>
        <end position="12"/>
    </location>
</feature>
<evidence type="ECO:0000313" key="2">
    <source>
        <dbReference type="EMBL" id="MDH7889191.1"/>
    </source>
</evidence>